<dbReference type="Proteomes" id="UP000778970">
    <property type="component" value="Unassembled WGS sequence"/>
</dbReference>
<dbReference type="InterPro" id="IPR007466">
    <property type="entry name" value="Peptidyl-Arg-deiminase_porph"/>
</dbReference>
<reference evidence="2" key="1">
    <citation type="submission" date="2017-08" db="EMBL/GenBank/DDBJ databases">
        <authorList>
            <person name="Imhoff J.F."/>
            <person name="Rahn T."/>
            <person name="Kuenzel S."/>
            <person name="Neulinger S.C."/>
        </authorList>
    </citation>
    <scope>NUCLEOTIDE SEQUENCE</scope>
    <source>
        <strain evidence="2">DSM 9154</strain>
    </source>
</reference>
<accession>A0A934V0W7</accession>
<dbReference type="SUPFAM" id="SSF55909">
    <property type="entry name" value="Pentein"/>
    <property type="match status" value="1"/>
</dbReference>
<keyword evidence="1" id="KW-0378">Hydrolase</keyword>
<dbReference type="AlphaFoldDB" id="A0A934V0W7"/>
<name>A0A934V0W7_9PROT</name>
<proteinExistence type="predicted"/>
<organism evidence="2 3">
    <name type="scientific">Rhodovibrio salinarum</name>
    <dbReference type="NCBI Taxonomy" id="1087"/>
    <lineage>
        <taxon>Bacteria</taxon>
        <taxon>Pseudomonadati</taxon>
        <taxon>Pseudomonadota</taxon>
        <taxon>Alphaproteobacteria</taxon>
        <taxon>Rhodospirillales</taxon>
        <taxon>Rhodovibrionaceae</taxon>
        <taxon>Rhodovibrio</taxon>
    </lineage>
</organism>
<dbReference type="GO" id="GO:0004668">
    <property type="term" value="F:protein-arginine deiminase activity"/>
    <property type="evidence" value="ECO:0007669"/>
    <property type="project" value="InterPro"/>
</dbReference>
<keyword evidence="3" id="KW-1185">Reference proteome</keyword>
<evidence type="ECO:0000256" key="1">
    <source>
        <dbReference type="ARBA" id="ARBA00022801"/>
    </source>
</evidence>
<dbReference type="PANTHER" id="PTHR31377">
    <property type="entry name" value="AGMATINE DEIMINASE-RELATED"/>
    <property type="match status" value="1"/>
</dbReference>
<dbReference type="EMBL" id="NRRE01000026">
    <property type="protein sequence ID" value="MBK1697529.1"/>
    <property type="molecule type" value="Genomic_DNA"/>
</dbReference>
<protein>
    <submittedName>
        <fullName evidence="2">Agmatine deiminase family protein</fullName>
    </submittedName>
</protein>
<comment type="caution">
    <text evidence="2">The sequence shown here is derived from an EMBL/GenBank/DDBJ whole genome shotgun (WGS) entry which is preliminary data.</text>
</comment>
<gene>
    <name evidence="2" type="ORF">CKO21_09760</name>
</gene>
<dbReference type="Gene3D" id="3.75.10.10">
    <property type="entry name" value="L-arginine/glycine Amidinotransferase, Chain A"/>
    <property type="match status" value="1"/>
</dbReference>
<dbReference type="GO" id="GO:0009446">
    <property type="term" value="P:putrescine biosynthetic process"/>
    <property type="evidence" value="ECO:0007669"/>
    <property type="project" value="InterPro"/>
</dbReference>
<dbReference type="PANTHER" id="PTHR31377:SF0">
    <property type="entry name" value="AGMATINE DEIMINASE-RELATED"/>
    <property type="match status" value="1"/>
</dbReference>
<reference evidence="2" key="2">
    <citation type="journal article" date="2020" name="Microorganisms">
        <title>Osmotic Adaptation and Compatible Solute Biosynthesis of Phototrophic Bacteria as Revealed from Genome Analyses.</title>
        <authorList>
            <person name="Imhoff J.F."/>
            <person name="Rahn T."/>
            <person name="Kunzel S."/>
            <person name="Keller A."/>
            <person name="Neulinger S.C."/>
        </authorList>
    </citation>
    <scope>NUCLEOTIDE SEQUENCE</scope>
    <source>
        <strain evidence="2">DSM 9154</strain>
    </source>
</reference>
<evidence type="ECO:0000313" key="2">
    <source>
        <dbReference type="EMBL" id="MBK1697529.1"/>
    </source>
</evidence>
<evidence type="ECO:0000313" key="3">
    <source>
        <dbReference type="Proteomes" id="UP000778970"/>
    </source>
</evidence>
<dbReference type="GO" id="GO:0047632">
    <property type="term" value="F:agmatine deiminase activity"/>
    <property type="evidence" value="ECO:0007669"/>
    <property type="project" value="TreeGrafter"/>
</dbReference>
<dbReference type="RefSeq" id="WP_037256405.1">
    <property type="nucleotide sequence ID" value="NZ_NRRE01000026.1"/>
</dbReference>
<sequence>MPPEWAPHARTWMAWPVRETLWGKRMEAARETYAKVARAIQQFEPVTVIAEPSSVADVSLYCGSGVGCLPMDHDDSWMRDAGPTFLADGAGNIAGVDWVFNGWGERYTPYDRDAELGRRLCEHLDVERYESRMVLEGGAIHTDGEGTLLTTESVVFDPARNPDMSRADAERELCATLACEHVIWLGDGLTDDDTGGHVDNLACFVAPGVVLALSTRDSRDSNYAALQDNIDRLKKARDAKGRRLEVIEIQQPKARKGDQGQRLALSYLNFYLVNGGVLVPQFEDGRDDAALETIAKAFPKREAVPIVATDLVHGGGGLHCITQQQPTGVLD</sequence>
<dbReference type="Pfam" id="PF04371">
    <property type="entry name" value="PAD_porph"/>
    <property type="match status" value="1"/>
</dbReference>